<accession>A0A1B7N5N8</accession>
<protein>
    <recommendedName>
        <fullName evidence="3">BTB domain-containing protein</fullName>
    </recommendedName>
</protein>
<evidence type="ECO:0008006" key="3">
    <source>
        <dbReference type="Google" id="ProtNLM"/>
    </source>
</evidence>
<dbReference type="EMBL" id="KV448222">
    <property type="protein sequence ID" value="OAX40174.1"/>
    <property type="molecule type" value="Genomic_DNA"/>
</dbReference>
<feature type="non-terminal residue" evidence="1">
    <location>
        <position position="1"/>
    </location>
</feature>
<dbReference type="Proteomes" id="UP000092154">
    <property type="component" value="Unassembled WGS sequence"/>
</dbReference>
<dbReference type="AlphaFoldDB" id="A0A1B7N5N8"/>
<name>A0A1B7N5N8_9AGAM</name>
<reference evidence="1 2" key="1">
    <citation type="submission" date="2016-06" db="EMBL/GenBank/DDBJ databases">
        <title>Comparative genomics of the ectomycorrhizal sister species Rhizopogon vinicolor and Rhizopogon vesiculosus (Basidiomycota: Boletales) reveals a divergence of the mating type B locus.</title>
        <authorList>
            <consortium name="DOE Joint Genome Institute"/>
            <person name="Mujic A.B."/>
            <person name="Kuo A."/>
            <person name="Tritt A."/>
            <person name="Lipzen A."/>
            <person name="Chen C."/>
            <person name="Johnson J."/>
            <person name="Sharma A."/>
            <person name="Barry K."/>
            <person name="Grigoriev I.V."/>
            <person name="Spatafora J.W."/>
        </authorList>
    </citation>
    <scope>NUCLEOTIDE SEQUENCE [LARGE SCALE GENOMIC DNA]</scope>
    <source>
        <strain evidence="1 2">AM-OR11-026</strain>
    </source>
</reference>
<dbReference type="STRING" id="1314800.A0A1B7N5N8"/>
<dbReference type="InParanoid" id="A0A1B7N5N8"/>
<proteinExistence type="predicted"/>
<sequence length="244" mass="27237">EESSTTLNSLLLLCYPATTPIFNSLEGAKDVLRAATKYDMAAVLSRAGDLVMLQFVSTNSLELYALSCKFGWQHHAQTAATHALKIKDLGRPTNEFAGIDDISGFDYYRLLAYHYECGCAARAVGRSFTWLGPLANDMCMWKCDEEGRGSEPLYINAQLGSQWPVPWFPEYLVSIGNELLARPCRSTLLESEFYSRAISKAVKCIYCQEVVVETMDKFRTLYVAEVDRVVANVKLKSPRANSVS</sequence>
<keyword evidence="2" id="KW-1185">Reference proteome</keyword>
<organism evidence="1 2">
    <name type="scientific">Rhizopogon vinicolor AM-OR11-026</name>
    <dbReference type="NCBI Taxonomy" id="1314800"/>
    <lineage>
        <taxon>Eukaryota</taxon>
        <taxon>Fungi</taxon>
        <taxon>Dikarya</taxon>
        <taxon>Basidiomycota</taxon>
        <taxon>Agaricomycotina</taxon>
        <taxon>Agaricomycetes</taxon>
        <taxon>Agaricomycetidae</taxon>
        <taxon>Boletales</taxon>
        <taxon>Suillineae</taxon>
        <taxon>Rhizopogonaceae</taxon>
        <taxon>Rhizopogon</taxon>
    </lineage>
</organism>
<dbReference type="OrthoDB" id="3357985at2759"/>
<gene>
    <name evidence="1" type="ORF">K503DRAFT_768862</name>
</gene>
<evidence type="ECO:0000313" key="1">
    <source>
        <dbReference type="EMBL" id="OAX40174.1"/>
    </source>
</evidence>
<evidence type="ECO:0000313" key="2">
    <source>
        <dbReference type="Proteomes" id="UP000092154"/>
    </source>
</evidence>
<feature type="non-terminal residue" evidence="1">
    <location>
        <position position="244"/>
    </location>
</feature>